<gene>
    <name evidence="13" type="ORF">METZ01_LOCUS1100</name>
</gene>
<organism evidence="13">
    <name type="scientific">marine metagenome</name>
    <dbReference type="NCBI Taxonomy" id="408172"/>
    <lineage>
        <taxon>unclassified sequences</taxon>
        <taxon>metagenomes</taxon>
        <taxon>ecological metagenomes</taxon>
    </lineage>
</organism>
<evidence type="ECO:0000256" key="8">
    <source>
        <dbReference type="ARBA" id="ARBA00022691"/>
    </source>
</evidence>
<dbReference type="PANTHER" id="PTHR30027">
    <property type="entry name" value="RIBOSOMAL RNA SMALL SUBUNIT METHYLTRANSFERASE E"/>
    <property type="match status" value="1"/>
</dbReference>
<dbReference type="Gene3D" id="2.40.240.20">
    <property type="entry name" value="Hypothetical PUA domain-like, domain 1"/>
    <property type="match status" value="1"/>
</dbReference>
<feature type="domain" description="Ribosomal RNA small subunit methyltransferase E methyltransferase" evidence="11">
    <location>
        <begin position="77"/>
        <end position="234"/>
    </location>
</feature>
<proteinExistence type="inferred from homology"/>
<dbReference type="Gene3D" id="3.40.1280.10">
    <property type="match status" value="1"/>
</dbReference>
<dbReference type="AlphaFoldDB" id="A0A381N0Z9"/>
<evidence type="ECO:0000256" key="7">
    <source>
        <dbReference type="ARBA" id="ARBA00022679"/>
    </source>
</evidence>
<evidence type="ECO:0000256" key="1">
    <source>
        <dbReference type="ARBA" id="ARBA00004496"/>
    </source>
</evidence>
<comment type="similarity">
    <text evidence="2">Belongs to the RNA methyltransferase RsmE family.</text>
</comment>
<dbReference type="SUPFAM" id="SSF75217">
    <property type="entry name" value="alpha/beta knot"/>
    <property type="match status" value="1"/>
</dbReference>
<protein>
    <recommendedName>
        <fullName evidence="3">16S rRNA (uracil(1498)-N(3))-methyltransferase</fullName>
        <ecNumber evidence="3">2.1.1.193</ecNumber>
    </recommendedName>
</protein>
<name>A0A381N0Z9_9ZZZZ</name>
<accession>A0A381N0Z9</accession>
<dbReference type="InterPro" id="IPR029026">
    <property type="entry name" value="tRNA_m1G_MTases_N"/>
</dbReference>
<dbReference type="PANTHER" id="PTHR30027:SF3">
    <property type="entry name" value="16S RRNA (URACIL(1498)-N(3))-METHYLTRANSFERASE"/>
    <property type="match status" value="1"/>
</dbReference>
<dbReference type="InterPro" id="IPR015947">
    <property type="entry name" value="PUA-like_sf"/>
</dbReference>
<feature type="domain" description="Ribosomal RNA small subunit methyltransferase E PUA-like" evidence="12">
    <location>
        <begin position="25"/>
        <end position="67"/>
    </location>
</feature>
<dbReference type="PIRSF" id="PIRSF015601">
    <property type="entry name" value="MTase_slr0722"/>
    <property type="match status" value="1"/>
</dbReference>
<comment type="catalytic activity">
    <reaction evidence="10">
        <text>uridine(1498) in 16S rRNA + S-adenosyl-L-methionine = N(3)-methyluridine(1498) in 16S rRNA + S-adenosyl-L-homocysteine + H(+)</text>
        <dbReference type="Rhea" id="RHEA:42920"/>
        <dbReference type="Rhea" id="RHEA-COMP:10283"/>
        <dbReference type="Rhea" id="RHEA-COMP:10284"/>
        <dbReference type="ChEBI" id="CHEBI:15378"/>
        <dbReference type="ChEBI" id="CHEBI:57856"/>
        <dbReference type="ChEBI" id="CHEBI:59789"/>
        <dbReference type="ChEBI" id="CHEBI:65315"/>
        <dbReference type="ChEBI" id="CHEBI:74502"/>
        <dbReference type="EC" id="2.1.1.193"/>
    </reaction>
</comment>
<dbReference type="CDD" id="cd18084">
    <property type="entry name" value="RsmE-like"/>
    <property type="match status" value="1"/>
</dbReference>
<keyword evidence="4" id="KW-0963">Cytoplasm</keyword>
<dbReference type="NCBIfam" id="TIGR00046">
    <property type="entry name" value="RsmE family RNA methyltransferase"/>
    <property type="match status" value="1"/>
</dbReference>
<reference evidence="13" key="1">
    <citation type="submission" date="2018-05" db="EMBL/GenBank/DDBJ databases">
        <authorList>
            <person name="Lanie J.A."/>
            <person name="Ng W.-L."/>
            <person name="Kazmierczak K.M."/>
            <person name="Andrzejewski T.M."/>
            <person name="Davidsen T.M."/>
            <person name="Wayne K.J."/>
            <person name="Tettelin H."/>
            <person name="Glass J.I."/>
            <person name="Rusch D."/>
            <person name="Podicherti R."/>
            <person name="Tsui H.-C.T."/>
            <person name="Winkler M.E."/>
        </authorList>
    </citation>
    <scope>NUCLEOTIDE SEQUENCE</scope>
</reference>
<keyword evidence="6" id="KW-0489">Methyltransferase</keyword>
<comment type="function">
    <text evidence="9">Specifically methylates the N3 position of the uracil ring of uridine 1498 (m3U1498) in 16S rRNA. Acts on the fully assembled 30S ribosomal subunit.</text>
</comment>
<dbReference type="InterPro" id="IPR029028">
    <property type="entry name" value="Alpha/beta_knot_MTases"/>
</dbReference>
<evidence type="ECO:0000256" key="6">
    <source>
        <dbReference type="ARBA" id="ARBA00022603"/>
    </source>
</evidence>
<evidence type="ECO:0000256" key="3">
    <source>
        <dbReference type="ARBA" id="ARBA00012328"/>
    </source>
</evidence>
<sequence>MSDFRSFFVNPNNIDNNYFFLDEIESHHLTNVVRLKIYDDIYLIDGEGIAYKAIIEKISKEKVSGKITEVFPQFGEPVCKINLAVGMIKPSRMQWAIEKSTECGVDNIFPILMDRSIKRSFNLERYKTIIKSSAKQCARSRIPNINEPQSLSDWLDIQINMPIIVFSQKSKNNIFDLRDFLPVDCDKLSLIIGPEGGFSDHEISLFNNYKSIFISLGNRRLRTESAVVSGISIINQLITGD</sequence>
<evidence type="ECO:0000256" key="5">
    <source>
        <dbReference type="ARBA" id="ARBA00022552"/>
    </source>
</evidence>
<keyword evidence="8" id="KW-0949">S-adenosyl-L-methionine</keyword>
<dbReference type="GO" id="GO:0070042">
    <property type="term" value="F:rRNA (uridine-N3-)-methyltransferase activity"/>
    <property type="evidence" value="ECO:0007669"/>
    <property type="project" value="TreeGrafter"/>
</dbReference>
<dbReference type="GO" id="GO:0005737">
    <property type="term" value="C:cytoplasm"/>
    <property type="evidence" value="ECO:0007669"/>
    <property type="project" value="UniProtKB-SubCell"/>
</dbReference>
<dbReference type="InterPro" id="IPR046886">
    <property type="entry name" value="RsmE_MTase_dom"/>
</dbReference>
<keyword evidence="5" id="KW-0698">rRNA processing</keyword>
<dbReference type="GO" id="GO:0070475">
    <property type="term" value="P:rRNA base methylation"/>
    <property type="evidence" value="ECO:0007669"/>
    <property type="project" value="TreeGrafter"/>
</dbReference>
<evidence type="ECO:0000256" key="10">
    <source>
        <dbReference type="ARBA" id="ARBA00047944"/>
    </source>
</evidence>
<evidence type="ECO:0000256" key="4">
    <source>
        <dbReference type="ARBA" id="ARBA00022490"/>
    </source>
</evidence>
<evidence type="ECO:0000259" key="11">
    <source>
        <dbReference type="Pfam" id="PF04452"/>
    </source>
</evidence>
<comment type="subcellular location">
    <subcellularLocation>
        <location evidence="1">Cytoplasm</location>
    </subcellularLocation>
</comment>
<dbReference type="InterPro" id="IPR046887">
    <property type="entry name" value="RsmE_PUA-like"/>
</dbReference>
<keyword evidence="7" id="KW-0808">Transferase</keyword>
<evidence type="ECO:0000313" key="13">
    <source>
        <dbReference type="EMBL" id="SUZ48246.1"/>
    </source>
</evidence>
<dbReference type="SUPFAM" id="SSF88697">
    <property type="entry name" value="PUA domain-like"/>
    <property type="match status" value="1"/>
</dbReference>
<dbReference type="Pfam" id="PF20260">
    <property type="entry name" value="PUA_4"/>
    <property type="match status" value="1"/>
</dbReference>
<dbReference type="Pfam" id="PF04452">
    <property type="entry name" value="Methyltrans_RNA"/>
    <property type="match status" value="1"/>
</dbReference>
<dbReference type="EMBL" id="UINC01000058">
    <property type="protein sequence ID" value="SUZ48246.1"/>
    <property type="molecule type" value="Genomic_DNA"/>
</dbReference>
<evidence type="ECO:0000256" key="2">
    <source>
        <dbReference type="ARBA" id="ARBA00005528"/>
    </source>
</evidence>
<evidence type="ECO:0000256" key="9">
    <source>
        <dbReference type="ARBA" id="ARBA00025699"/>
    </source>
</evidence>
<evidence type="ECO:0000259" key="12">
    <source>
        <dbReference type="Pfam" id="PF20260"/>
    </source>
</evidence>
<dbReference type="InterPro" id="IPR006700">
    <property type="entry name" value="RsmE"/>
</dbReference>
<dbReference type="EC" id="2.1.1.193" evidence="3"/>